<dbReference type="PROSITE" id="PS00211">
    <property type="entry name" value="ABC_TRANSPORTER_1"/>
    <property type="match status" value="1"/>
</dbReference>
<comment type="function">
    <text evidence="6">Part of an ABC transporter complex. Transmembrane domains (TMD) form a pore in the inner membrane and the ATP-binding domain (NBD) is responsible for energy generation.</text>
</comment>
<dbReference type="Proteomes" id="UP001059985">
    <property type="component" value="Chromosome"/>
</dbReference>
<dbReference type="PANTHER" id="PTHR43499">
    <property type="entry name" value="ABC TRANSPORTER I FAMILY MEMBER 1"/>
    <property type="match status" value="1"/>
</dbReference>
<proteinExistence type="predicted"/>
<dbReference type="RefSeq" id="WP_218193815.1">
    <property type="nucleotide sequence ID" value="NZ_CP054597.1"/>
</dbReference>
<evidence type="ECO:0000313" key="11">
    <source>
        <dbReference type="Proteomes" id="UP001059985"/>
    </source>
</evidence>
<organism evidence="8 10">
    <name type="scientific">Neoehrlichia mikurensis</name>
    <dbReference type="NCBI Taxonomy" id="89586"/>
    <lineage>
        <taxon>Bacteria</taxon>
        <taxon>Pseudomonadati</taxon>
        <taxon>Pseudomonadota</taxon>
        <taxon>Alphaproteobacteria</taxon>
        <taxon>Rickettsiales</taxon>
        <taxon>Anaplasmataceae</taxon>
        <taxon>Candidatus Neoehrlichia</taxon>
    </lineage>
</organism>
<keyword evidence="3 8" id="KW-0067">ATP-binding</keyword>
<evidence type="ECO:0000259" key="7">
    <source>
        <dbReference type="PROSITE" id="PS50893"/>
    </source>
</evidence>
<dbReference type="NCBIfam" id="TIGR01189">
    <property type="entry name" value="ccmA"/>
    <property type="match status" value="1"/>
</dbReference>
<keyword evidence="1" id="KW-0813">Transport</keyword>
<evidence type="ECO:0000256" key="6">
    <source>
        <dbReference type="ARBA" id="ARBA00024725"/>
    </source>
</evidence>
<dbReference type="InterPro" id="IPR003593">
    <property type="entry name" value="AAA+_ATPase"/>
</dbReference>
<keyword evidence="4" id="KW-1278">Translocase</keyword>
<evidence type="ECO:0000256" key="3">
    <source>
        <dbReference type="ARBA" id="ARBA00022840"/>
    </source>
</evidence>
<evidence type="ECO:0000256" key="4">
    <source>
        <dbReference type="ARBA" id="ARBA00022967"/>
    </source>
</evidence>
<dbReference type="EMBL" id="CP089285">
    <property type="protein sequence ID" value="UTO56576.1"/>
    <property type="molecule type" value="Genomic_DNA"/>
</dbReference>
<dbReference type="InterPro" id="IPR005895">
    <property type="entry name" value="ABC_transptr_haem_export_CcmA"/>
</dbReference>
<dbReference type="GO" id="GO:0005524">
    <property type="term" value="F:ATP binding"/>
    <property type="evidence" value="ECO:0007669"/>
    <property type="project" value="UniProtKB-KW"/>
</dbReference>
<dbReference type="AlphaFoldDB" id="A0A9Q9F3S8"/>
<gene>
    <name evidence="8" type="primary">ccmA</name>
    <name evidence="9" type="ORF">LUA81_01025</name>
    <name evidence="8" type="ORF">LUA82_01020</name>
</gene>
<keyword evidence="5" id="KW-0472">Membrane</keyword>
<dbReference type="SMART" id="SM00382">
    <property type="entry name" value="AAA"/>
    <property type="match status" value="1"/>
</dbReference>
<keyword evidence="2" id="KW-0547">Nucleotide-binding</keyword>
<accession>A0A9Q9F3S8</accession>
<dbReference type="InterPro" id="IPR017871">
    <property type="entry name" value="ABC_transporter-like_CS"/>
</dbReference>
<sequence length="202" mass="22698">MLECINVSCYRGERRLFNNLSFSANKGSVTIITGGNGSGKTTLLRAIIGFFPIRSGSIKFHNCPIKLSDSYTSQVTYIGHKNACNDTFTVLENLKFWAALKDTQELVEAAVCFLGINQVLDIQYKNLSAGWKRKVALSRLLIYNTLIWVIDEPFTNLDHNSIQLITELISIRQKQNGIIIVADNKANINFTPCQIINIESFF</sequence>
<dbReference type="EMBL" id="CP089286">
    <property type="protein sequence ID" value="UTO55655.1"/>
    <property type="molecule type" value="Genomic_DNA"/>
</dbReference>
<protein>
    <submittedName>
        <fullName evidence="8">Heme ABC exporter ATP-binding protein CcmA</fullName>
    </submittedName>
</protein>
<dbReference type="Proteomes" id="UP001059822">
    <property type="component" value="Chromosome"/>
</dbReference>
<evidence type="ECO:0000313" key="10">
    <source>
        <dbReference type="Proteomes" id="UP001059822"/>
    </source>
</evidence>
<dbReference type="PROSITE" id="PS50893">
    <property type="entry name" value="ABC_TRANSPORTER_2"/>
    <property type="match status" value="1"/>
</dbReference>
<evidence type="ECO:0000313" key="9">
    <source>
        <dbReference type="EMBL" id="UTO56576.1"/>
    </source>
</evidence>
<dbReference type="PANTHER" id="PTHR43499:SF1">
    <property type="entry name" value="ABC TRANSPORTER I FAMILY MEMBER 1"/>
    <property type="match status" value="1"/>
</dbReference>
<keyword evidence="11" id="KW-1185">Reference proteome</keyword>
<dbReference type="InterPro" id="IPR003439">
    <property type="entry name" value="ABC_transporter-like_ATP-bd"/>
</dbReference>
<evidence type="ECO:0000256" key="2">
    <source>
        <dbReference type="ARBA" id="ARBA00022741"/>
    </source>
</evidence>
<evidence type="ECO:0000313" key="8">
    <source>
        <dbReference type="EMBL" id="UTO55655.1"/>
    </source>
</evidence>
<evidence type="ECO:0000256" key="1">
    <source>
        <dbReference type="ARBA" id="ARBA00022448"/>
    </source>
</evidence>
<evidence type="ECO:0000256" key="5">
    <source>
        <dbReference type="ARBA" id="ARBA00023136"/>
    </source>
</evidence>
<dbReference type="GO" id="GO:0016887">
    <property type="term" value="F:ATP hydrolysis activity"/>
    <property type="evidence" value="ECO:0007669"/>
    <property type="project" value="InterPro"/>
</dbReference>
<dbReference type="Pfam" id="PF00005">
    <property type="entry name" value="ABC_tran"/>
    <property type="match status" value="1"/>
</dbReference>
<dbReference type="GO" id="GO:0022857">
    <property type="term" value="F:transmembrane transporter activity"/>
    <property type="evidence" value="ECO:0007669"/>
    <property type="project" value="InterPro"/>
</dbReference>
<name>A0A9Q9F3S8_9RICK</name>
<feature type="domain" description="ABC transporter" evidence="7">
    <location>
        <begin position="2"/>
        <end position="200"/>
    </location>
</feature>
<dbReference type="GO" id="GO:0017004">
    <property type="term" value="P:cytochrome complex assembly"/>
    <property type="evidence" value="ECO:0007669"/>
    <property type="project" value="InterPro"/>
</dbReference>
<reference evidence="8" key="1">
    <citation type="journal article" date="2022" name="Microorganisms">
        <title>Assembly and Comparison of Ca. Neoehrlichia mikurensis Genomes.</title>
        <authorList>
            <person name="Azagi T."/>
            <person name="Dirks R.P."/>
            <person name="Yebra-Pimentel E.S."/>
            <person name="Schaap P.J."/>
            <person name="Koehorst J.J."/>
            <person name="Esser H.J."/>
            <person name="Sprong H."/>
        </authorList>
    </citation>
    <scope>NUCLEOTIDE SEQUENCE</scope>
    <source>
        <strain evidence="9">18-2804</strain>
        <strain evidence="8">18-2837</strain>
    </source>
</reference>